<protein>
    <submittedName>
        <fullName evidence="1">Uncharacterized protein</fullName>
    </submittedName>
</protein>
<gene>
    <name evidence="1" type="ORF">PR048_025606</name>
</gene>
<keyword evidence="2" id="KW-1185">Reference proteome</keyword>
<evidence type="ECO:0000313" key="2">
    <source>
        <dbReference type="Proteomes" id="UP001159363"/>
    </source>
</evidence>
<organism evidence="1 2">
    <name type="scientific">Dryococelus australis</name>
    <dbReference type="NCBI Taxonomy" id="614101"/>
    <lineage>
        <taxon>Eukaryota</taxon>
        <taxon>Metazoa</taxon>
        <taxon>Ecdysozoa</taxon>
        <taxon>Arthropoda</taxon>
        <taxon>Hexapoda</taxon>
        <taxon>Insecta</taxon>
        <taxon>Pterygota</taxon>
        <taxon>Neoptera</taxon>
        <taxon>Polyneoptera</taxon>
        <taxon>Phasmatodea</taxon>
        <taxon>Verophasmatodea</taxon>
        <taxon>Anareolatae</taxon>
        <taxon>Phasmatidae</taxon>
        <taxon>Eurycanthinae</taxon>
        <taxon>Dryococelus</taxon>
    </lineage>
</organism>
<dbReference type="EMBL" id="JARBHB010000010">
    <property type="protein sequence ID" value="KAJ8874740.1"/>
    <property type="molecule type" value="Genomic_DNA"/>
</dbReference>
<dbReference type="Proteomes" id="UP001159363">
    <property type="component" value="Chromosome 9"/>
</dbReference>
<sequence length="458" mass="53350">MAVRRRGVVDCDFSLEWSINHVGVFLADTHRQLRKMPCTSDCSVGIFLDEPCRKTAYGEDNKLLIQLRLNTTNIECVCDYHSTKMMQKYNNLFGKCCSDPLLILKKKGIRKSLREITVEKYNEAKEYLILAIQLTGNDLAYEPSSQTIENKNVCHFKKRRESIEEPRKKMVNIFSFEGLFVELDNSDYSIVINKLKEKMKSAASVKDKINILSLLPSSWSQKTMTEFDVTEYSVKSTRKLEFYLKQLIENKTFFVKLSHKVIEFYENDENGRLCPGKKDFVSVRTQDGTKIQNQKQLILCNLKQLYSKFKSVHPSICDLKEQRERERERARARERASVCVCMCVHETSKCQTNGQRSKKTRTITHLNNEKCMFYKCGFCPAGNEVKQVLCVNGEEVDDDDDIADDCETEIKYRHWVTVDRCELTTVCKTCNEFIDKLNDNQRTLKKPYFNAKKNRLNI</sequence>
<evidence type="ECO:0000313" key="1">
    <source>
        <dbReference type="EMBL" id="KAJ8874740.1"/>
    </source>
</evidence>
<name>A0ABQ9GRV9_9NEOP</name>
<comment type="caution">
    <text evidence="1">The sequence shown here is derived from an EMBL/GenBank/DDBJ whole genome shotgun (WGS) entry which is preliminary data.</text>
</comment>
<proteinExistence type="predicted"/>
<reference evidence="1 2" key="1">
    <citation type="submission" date="2023-02" db="EMBL/GenBank/DDBJ databases">
        <title>LHISI_Scaffold_Assembly.</title>
        <authorList>
            <person name="Stuart O.P."/>
            <person name="Cleave R."/>
            <person name="Magrath M.J.L."/>
            <person name="Mikheyev A.S."/>
        </authorList>
    </citation>
    <scope>NUCLEOTIDE SEQUENCE [LARGE SCALE GENOMIC DNA]</scope>
    <source>
        <strain evidence="1">Daus_M_001</strain>
        <tissue evidence="1">Leg muscle</tissue>
    </source>
</reference>
<accession>A0ABQ9GRV9</accession>
<dbReference type="PANTHER" id="PTHR46601">
    <property type="entry name" value="ULP_PROTEASE DOMAIN-CONTAINING PROTEIN"/>
    <property type="match status" value="1"/>
</dbReference>
<dbReference type="PANTHER" id="PTHR46601:SF1">
    <property type="entry name" value="ADF-H DOMAIN-CONTAINING PROTEIN"/>
    <property type="match status" value="1"/>
</dbReference>